<evidence type="ECO:0000313" key="4">
    <source>
        <dbReference type="Proteomes" id="UP000094527"/>
    </source>
</evidence>
<dbReference type="AlphaFoldDB" id="A0A1D2MBZ7"/>
<protein>
    <recommendedName>
        <fullName evidence="5">Secreted protein</fullName>
    </recommendedName>
</protein>
<gene>
    <name evidence="3" type="ORF">Ocin01_16240</name>
</gene>
<accession>A0A1D2MBZ7</accession>
<keyword evidence="2" id="KW-0732">Signal</keyword>
<comment type="caution">
    <text evidence="3">The sequence shown here is derived from an EMBL/GenBank/DDBJ whole genome shotgun (WGS) entry which is preliminary data.</text>
</comment>
<keyword evidence="4" id="KW-1185">Reference proteome</keyword>
<feature type="compositionally biased region" description="Polar residues" evidence="1">
    <location>
        <begin position="49"/>
        <end position="64"/>
    </location>
</feature>
<evidence type="ECO:0008006" key="5">
    <source>
        <dbReference type="Google" id="ProtNLM"/>
    </source>
</evidence>
<dbReference type="EMBL" id="LJIJ01001966">
    <property type="protein sequence ID" value="ODM90442.1"/>
    <property type="molecule type" value="Genomic_DNA"/>
</dbReference>
<evidence type="ECO:0000256" key="1">
    <source>
        <dbReference type="SAM" id="MobiDB-lite"/>
    </source>
</evidence>
<evidence type="ECO:0000313" key="3">
    <source>
        <dbReference type="EMBL" id="ODM90442.1"/>
    </source>
</evidence>
<evidence type="ECO:0000256" key="2">
    <source>
        <dbReference type="SAM" id="SignalP"/>
    </source>
</evidence>
<organism evidence="3 4">
    <name type="scientific">Orchesella cincta</name>
    <name type="common">Springtail</name>
    <name type="synonym">Podura cincta</name>
    <dbReference type="NCBI Taxonomy" id="48709"/>
    <lineage>
        <taxon>Eukaryota</taxon>
        <taxon>Metazoa</taxon>
        <taxon>Ecdysozoa</taxon>
        <taxon>Arthropoda</taxon>
        <taxon>Hexapoda</taxon>
        <taxon>Collembola</taxon>
        <taxon>Entomobryomorpha</taxon>
        <taxon>Entomobryoidea</taxon>
        <taxon>Orchesellidae</taxon>
        <taxon>Orchesellinae</taxon>
        <taxon>Orchesella</taxon>
    </lineage>
</organism>
<reference evidence="3 4" key="1">
    <citation type="journal article" date="2016" name="Genome Biol. Evol.">
        <title>Gene Family Evolution Reflects Adaptation to Soil Environmental Stressors in the Genome of the Collembolan Orchesella cincta.</title>
        <authorList>
            <person name="Faddeeva-Vakhrusheva A."/>
            <person name="Derks M.F."/>
            <person name="Anvar S.Y."/>
            <person name="Agamennone V."/>
            <person name="Suring W."/>
            <person name="Smit S."/>
            <person name="van Straalen N.M."/>
            <person name="Roelofs D."/>
        </authorList>
    </citation>
    <scope>NUCLEOTIDE SEQUENCE [LARGE SCALE GENOMIC DNA]</scope>
    <source>
        <tissue evidence="3">Mixed pool</tissue>
    </source>
</reference>
<dbReference type="Proteomes" id="UP000094527">
    <property type="component" value="Unassembled WGS sequence"/>
</dbReference>
<feature type="region of interest" description="Disordered" evidence="1">
    <location>
        <begin position="36"/>
        <end position="104"/>
    </location>
</feature>
<feature type="compositionally biased region" description="Basic residues" evidence="1">
    <location>
        <begin position="71"/>
        <end position="90"/>
    </location>
</feature>
<sequence length="104" mass="10495">MKLAILCLVVLGLAALSLSAPVEQAEEVALVAGENSDAAMNELEDPNCGPNSESGEASTMEQQDGSSGKGGKGKRKGRGGKKGGKGKGKGKGKDEESTDSETTE</sequence>
<feature type="signal peptide" evidence="2">
    <location>
        <begin position="1"/>
        <end position="19"/>
    </location>
</feature>
<name>A0A1D2MBZ7_ORCCI</name>
<feature type="chain" id="PRO_5008903779" description="Secreted protein" evidence="2">
    <location>
        <begin position="20"/>
        <end position="104"/>
    </location>
</feature>
<proteinExistence type="predicted"/>